<dbReference type="Proteomes" id="UP000237271">
    <property type="component" value="Unassembled WGS sequence"/>
</dbReference>
<evidence type="ECO:0000313" key="1">
    <source>
        <dbReference type="EMBL" id="POM70812.1"/>
    </source>
</evidence>
<dbReference type="AlphaFoldDB" id="A0A2P4XZ36"/>
<sequence>MQLHGQPVFDVYAKPIVSTDRSSLRYDGFATFLQDDLEFTYMVVEGVAYVVKSSIGDNEQSTTHRLYSVPAGLLHDSAVSNVCGQGLQTCITLQFDGQNFFVCGFEGEGFIAFGEDLKVTVEYLDTPLRKISIPSNNNTSCAVVMPAATVMPTTLALLSGGTVST</sequence>
<proteinExistence type="predicted"/>
<comment type="caution">
    <text evidence="1">The sequence shown here is derived from an EMBL/GenBank/DDBJ whole genome shotgun (WGS) entry which is preliminary data.</text>
</comment>
<reference evidence="1 2" key="1">
    <citation type="journal article" date="2017" name="Genome Biol. Evol.">
        <title>Phytophthora megakarya and P. palmivora, closely related causal agents of cacao black pod rot, underwent increases in genome sizes and gene numbers by different mechanisms.</title>
        <authorList>
            <person name="Ali S.S."/>
            <person name="Shao J."/>
            <person name="Lary D.J."/>
            <person name="Kronmiller B."/>
            <person name="Shen D."/>
            <person name="Strem M.D."/>
            <person name="Amoako-Attah I."/>
            <person name="Akrofi A.Y."/>
            <person name="Begoude B.A."/>
            <person name="Ten Hoopen G.M."/>
            <person name="Coulibaly K."/>
            <person name="Kebe B.I."/>
            <person name="Melnick R.L."/>
            <person name="Guiltinan M.J."/>
            <person name="Tyler B.M."/>
            <person name="Meinhardt L.W."/>
            <person name="Bailey B.A."/>
        </authorList>
    </citation>
    <scope>NUCLEOTIDE SEQUENCE [LARGE SCALE GENOMIC DNA]</scope>
    <source>
        <strain evidence="2">sbr112.9</strain>
    </source>
</reference>
<accession>A0A2P4XZ36</accession>
<keyword evidence="2" id="KW-1185">Reference proteome</keyword>
<dbReference type="OrthoDB" id="128554at2759"/>
<organism evidence="1 2">
    <name type="scientific">Phytophthora palmivora</name>
    <dbReference type="NCBI Taxonomy" id="4796"/>
    <lineage>
        <taxon>Eukaryota</taxon>
        <taxon>Sar</taxon>
        <taxon>Stramenopiles</taxon>
        <taxon>Oomycota</taxon>
        <taxon>Peronosporomycetes</taxon>
        <taxon>Peronosporales</taxon>
        <taxon>Peronosporaceae</taxon>
        <taxon>Phytophthora</taxon>
    </lineage>
</organism>
<dbReference type="EMBL" id="NCKW01006767">
    <property type="protein sequence ID" value="POM70812.1"/>
    <property type="molecule type" value="Genomic_DNA"/>
</dbReference>
<protein>
    <submittedName>
        <fullName evidence="1">Uncharacterized protein</fullName>
    </submittedName>
</protein>
<gene>
    <name evidence="1" type="ORF">PHPALM_12699</name>
</gene>
<evidence type="ECO:0000313" key="2">
    <source>
        <dbReference type="Proteomes" id="UP000237271"/>
    </source>
</evidence>
<name>A0A2P4XZ36_9STRA</name>